<dbReference type="InterPro" id="IPR042228">
    <property type="entry name" value="Dynein_linker_3"/>
</dbReference>
<dbReference type="InterPro" id="IPR035699">
    <property type="entry name" value="AAA_6"/>
</dbReference>
<evidence type="ECO:0000313" key="17">
    <source>
        <dbReference type="Ensembl" id="ENSORLP00020015301.1"/>
    </source>
</evidence>
<dbReference type="Gene3D" id="1.20.140.100">
    <property type="entry name" value="Dynein heavy chain, N-terminal domain 2"/>
    <property type="match status" value="1"/>
</dbReference>
<dbReference type="FunFam" id="1.10.287.2620:FF:000001">
    <property type="entry name" value="Cytoplasmic dynein heavy chain 1"/>
    <property type="match status" value="1"/>
</dbReference>
<evidence type="ECO:0000256" key="10">
    <source>
        <dbReference type="ARBA" id="ARBA00023069"/>
    </source>
</evidence>
<comment type="similarity">
    <text evidence="2">Belongs to the dynein heavy chain family.</text>
</comment>
<dbReference type="Pfam" id="PF12774">
    <property type="entry name" value="AAA_6"/>
    <property type="match status" value="1"/>
</dbReference>
<dbReference type="Gene3D" id="3.40.50.300">
    <property type="entry name" value="P-loop containing nucleotide triphosphate hydrolases"/>
    <property type="match status" value="2"/>
</dbReference>
<dbReference type="InterPro" id="IPR042222">
    <property type="entry name" value="Dynein_2_N"/>
</dbReference>
<evidence type="ECO:0000313" key="18">
    <source>
        <dbReference type="Proteomes" id="UP000265180"/>
    </source>
</evidence>
<dbReference type="FunFam" id="1.10.8.710:FF:000002">
    <property type="entry name" value="dynein heavy chain 17, axonemal"/>
    <property type="match status" value="1"/>
</dbReference>
<feature type="domain" description="Dynein heavy chain hydrolytic ATP-binding dynein motor region" evidence="16">
    <location>
        <begin position="1487"/>
        <end position="1810"/>
    </location>
</feature>
<evidence type="ECO:0008006" key="19">
    <source>
        <dbReference type="Google" id="ProtNLM"/>
    </source>
</evidence>
<name>A0A3P9L3Q6_ORYLA</name>
<keyword evidence="10" id="KW-0969">Cilium</keyword>
<dbReference type="GO" id="GO:0045505">
    <property type="term" value="F:dynein intermediate chain binding"/>
    <property type="evidence" value="ECO:0007669"/>
    <property type="project" value="InterPro"/>
</dbReference>
<evidence type="ECO:0000259" key="14">
    <source>
        <dbReference type="Pfam" id="PF08385"/>
    </source>
</evidence>
<dbReference type="GO" id="GO:0005524">
    <property type="term" value="F:ATP binding"/>
    <property type="evidence" value="ECO:0007669"/>
    <property type="project" value="UniProtKB-KW"/>
</dbReference>
<keyword evidence="9" id="KW-0175">Coiled coil</keyword>
<protein>
    <recommendedName>
        <fullName evidence="19">Dynein, axonemal, heavy chain 11</fullName>
    </recommendedName>
</protein>
<dbReference type="FunFam" id="3.40.50.300:FF:000219">
    <property type="entry name" value="Dynein axonemal heavy chain 17"/>
    <property type="match status" value="1"/>
</dbReference>
<evidence type="ECO:0000256" key="1">
    <source>
        <dbReference type="ARBA" id="ARBA00004430"/>
    </source>
</evidence>
<dbReference type="GO" id="GO:0030286">
    <property type="term" value="C:dynein complex"/>
    <property type="evidence" value="ECO:0007669"/>
    <property type="project" value="UniProtKB-KW"/>
</dbReference>
<reference evidence="17 18" key="2">
    <citation type="submission" date="2017-04" db="EMBL/GenBank/DDBJ databases">
        <title>CpG methylation of centromeres and impact of large insertions on vertebrate speciation.</title>
        <authorList>
            <person name="Ichikawa K."/>
            <person name="Yoshimura J."/>
            <person name="Morishita S."/>
        </authorList>
    </citation>
    <scope>NUCLEOTIDE SEQUENCE</scope>
    <source>
        <strain evidence="17 18">HNI</strain>
    </source>
</reference>
<evidence type="ECO:0000256" key="9">
    <source>
        <dbReference type="ARBA" id="ARBA00023054"/>
    </source>
</evidence>
<dbReference type="InterPro" id="IPR013594">
    <property type="entry name" value="Dynein_heavy_tail"/>
</dbReference>
<dbReference type="PANTHER" id="PTHR45703">
    <property type="entry name" value="DYNEIN HEAVY CHAIN"/>
    <property type="match status" value="1"/>
</dbReference>
<dbReference type="PANTHER" id="PTHR45703:SF12">
    <property type="entry name" value="DYNEIN AXONEMAL HEAVY CHAIN 11"/>
    <property type="match status" value="1"/>
</dbReference>
<sequence length="1812" mass="209241">PLLQLSNTVEKDQSSGRALGHTIETHIVNWSCLIQDVLKRDSTDLLGFNPGPKAELEFWSSRMSNLESITQQLQSPIVEKMVDMLKTLESSYHPAVKTLSDSVSKLEEATEIHLFLQPLKVLLSQLEEKDFLHLETYTPALFHTLFLIWTNCPSYQKPARIVLLLQEVCNLFIEQVFESQYTEFKKMVADVECRLSSELCLAFQDCTSLESALKLVMMVGSFLERSEIRQKCKPIFSQLQRYFREELESCKFLFESFKNQKKSPPIKNMAYTSGALKWLKMLRQRIQTPWEYLRRHVSVEEEMIKEYQKYLGMISLLKQHEEIIYSDWCNGLEETYLIHLSKPLILRNSSTGLISVNFNIKQLTEVVKDVKYIQVHGHINIPPAAVTFYEKRDMFTEYSRSLQVLVECYNTLKLTMLKVELPLIKAELDAIDSQLTKAETSLTWQDQDSWGFIRTTKDLVQDLSSRISRAKENFEVIKSLTKKWSKQTMFCREDTRKGLPMPLDDRASNVSKKYISMKHDGDLIHEKIQENVVLFHADPVSREWQSYLEYVDEMIAEGLFKHIRHSLQFFVENMSTRPNQVPLFAIQLVLNSSGKTFCPPVEQGKADGFYELIERLLQDVFKTSGSIRRVAAHLSMESYEDLMNGLPELLDLRKEIMELVDSSLKKADKYQQKFDCYTPLWQNDKKNFLSQFLHSGDALTTGEVDVYGTDEPSGSLPTIGSFKEQIDYYETLNAEVSELEDFVVFDGWLRVDIKFFKAGLLNTVNRLSWLFKDYLLTYLTNFDELRKFLRATADGLRHSLTEGDHKGFVEVMKHLLAVRDKTSTTEKMFAPLRDIISLLESYGVTIPEVFYSQMEQELPEMWNETKKLTLKVSQEVAPKQSAEVLILRRQCMDFEIKLSEFRKKFQTVAPFSYNATSPHNCLEKSEKEILDMEMEKAQLQESSNLLDVTISDFRDIKQCRREITILRDLWDKVLFFQERVKTWSIIKWRQINVDQIDAEVRKFDLQKLDKDARAWDVYTGLELHVRNMQTLLRVVSQLQNLAVRERHWVQLTPELKISFNVTNSTTLGELLALKLHLFEEEVCKVVEQAVKEMAIEKIVTEIGQTWASKELLYEEHDQNSIPLLKCDEELIEMLEDHQVRLQTVVQSKHVDNFVVQVRELQNQLSVAESVLIIWMEVQKTWAYLESIFKSCDDICQHLPADLQRFQEVDNEFQVLMVNSARTKNVIEATNTPHLFEKLDNLQKLALCEQALADYLEAKRIAFPRFYFISSANLLDILSKGSHPRGLFDSMSDLEFAQTEQMLNPKQAVGMYSKEREYVPFTTECWCYGPVETWLVSLEESMKKSVRDQLFNAVSVYEDRQREQWILDFPAQVALTGSQIWWSNDMELVFRKLEEGFSFALKDYNKKQQISQLNLLIGMLLGDLSPGDRQKITTVCTIDVHARDIVASLIAQKVTTSQAFQWLSQLRHRWDEQEHHCYVNICDAQFLYSYEYLGNTPRLVITPLTDCYITLTQSLHLNMSGAPAGPAGTGKTETTKDLGRAMGVMVYIFNCSEQMDYKSIGNIYKGLAQSGAWGCFDEFNRISVDVLSVVAVQVKTIQDAIRSKKEFLFLDQHIALKPSVGIFITMNPGYAGRAELPENLKALFPCAMVVPDTQLICEIMLVAEGFCAAKLLARKFTSLYNLCKELLSKQHHYDWGLRAVKSVLVRAGALRRSDKKRPEEQVLMHALRDFNMAKIVTEDLPIFLGLLGDLFPGLEVERKRDSEFEKASRQSALELGLQPEDTFILKVMQLEELMAVRHSVFVVGNAGTGKSQV</sequence>
<dbReference type="FunFam" id="1.20.140.100:FF:000001">
    <property type="entry name" value="dynein heavy chain 17, axonemal"/>
    <property type="match status" value="1"/>
</dbReference>
<dbReference type="InterPro" id="IPR026983">
    <property type="entry name" value="DHC"/>
</dbReference>
<organism evidence="17 18">
    <name type="scientific">Oryzias latipes</name>
    <name type="common">Japanese rice fish</name>
    <name type="synonym">Japanese killifish</name>
    <dbReference type="NCBI Taxonomy" id="8090"/>
    <lineage>
        <taxon>Eukaryota</taxon>
        <taxon>Metazoa</taxon>
        <taxon>Chordata</taxon>
        <taxon>Craniata</taxon>
        <taxon>Vertebrata</taxon>
        <taxon>Euteleostomi</taxon>
        <taxon>Actinopterygii</taxon>
        <taxon>Neopterygii</taxon>
        <taxon>Teleostei</taxon>
        <taxon>Neoteleostei</taxon>
        <taxon>Acanthomorphata</taxon>
        <taxon>Ovalentaria</taxon>
        <taxon>Atherinomorphae</taxon>
        <taxon>Beloniformes</taxon>
        <taxon>Adrianichthyidae</taxon>
        <taxon>Oryziinae</taxon>
        <taxon>Oryzias</taxon>
    </lineage>
</organism>
<dbReference type="Ensembl" id="ENSORLT00020023275.1">
    <property type="protein sequence ID" value="ENSORLP00020015301.1"/>
    <property type="gene ID" value="ENSORLG00020000770.1"/>
</dbReference>
<evidence type="ECO:0000256" key="3">
    <source>
        <dbReference type="ARBA" id="ARBA00022490"/>
    </source>
</evidence>
<dbReference type="GO" id="GO:0007018">
    <property type="term" value="P:microtubule-based movement"/>
    <property type="evidence" value="ECO:0007669"/>
    <property type="project" value="InterPro"/>
</dbReference>
<accession>A0A3P9L3Q6</accession>
<dbReference type="Gene3D" id="1.20.58.1120">
    <property type="match status" value="1"/>
</dbReference>
<keyword evidence="3" id="KW-0963">Cytoplasm</keyword>
<evidence type="ECO:0000256" key="6">
    <source>
        <dbReference type="ARBA" id="ARBA00022741"/>
    </source>
</evidence>
<feature type="domain" description="Dynein heavy chain linker" evidence="15">
    <location>
        <begin position="957"/>
        <end position="1351"/>
    </location>
</feature>
<dbReference type="Proteomes" id="UP000265180">
    <property type="component" value="Chromosome 16"/>
</dbReference>
<dbReference type="Pfam" id="PF08393">
    <property type="entry name" value="DHC_N2"/>
    <property type="match status" value="1"/>
</dbReference>
<keyword evidence="13" id="KW-0966">Cell projection</keyword>
<dbReference type="Pfam" id="PF08385">
    <property type="entry name" value="DHC_N1"/>
    <property type="match status" value="1"/>
</dbReference>
<reference evidence="17" key="3">
    <citation type="submission" date="2025-08" db="UniProtKB">
        <authorList>
            <consortium name="Ensembl"/>
        </authorList>
    </citation>
    <scope>IDENTIFICATION</scope>
    <source>
        <strain evidence="17">HNI</strain>
    </source>
</reference>
<evidence type="ECO:0000256" key="12">
    <source>
        <dbReference type="ARBA" id="ARBA00023212"/>
    </source>
</evidence>
<dbReference type="InterPro" id="IPR043157">
    <property type="entry name" value="Dynein_AAA1S"/>
</dbReference>
<proteinExistence type="inferred from homology"/>
<dbReference type="InterPro" id="IPR027417">
    <property type="entry name" value="P-loop_NTPase"/>
</dbReference>
<dbReference type="Gene3D" id="3.20.180.20">
    <property type="entry name" value="Dynein heavy chain, N-terminal domain 2"/>
    <property type="match status" value="1"/>
</dbReference>
<evidence type="ECO:0000259" key="15">
    <source>
        <dbReference type="Pfam" id="PF08393"/>
    </source>
</evidence>
<keyword evidence="11" id="KW-0505">Motor protein</keyword>
<dbReference type="GO" id="GO:0005930">
    <property type="term" value="C:axoneme"/>
    <property type="evidence" value="ECO:0007669"/>
    <property type="project" value="UniProtKB-SubCell"/>
</dbReference>
<evidence type="ECO:0000256" key="2">
    <source>
        <dbReference type="ARBA" id="ARBA00008887"/>
    </source>
</evidence>
<dbReference type="GO" id="GO:0005874">
    <property type="term" value="C:microtubule"/>
    <property type="evidence" value="ECO:0007669"/>
    <property type="project" value="UniProtKB-KW"/>
</dbReference>
<keyword evidence="5" id="KW-0677">Repeat</keyword>
<evidence type="ECO:0000259" key="16">
    <source>
        <dbReference type="Pfam" id="PF12774"/>
    </source>
</evidence>
<evidence type="ECO:0000256" key="7">
    <source>
        <dbReference type="ARBA" id="ARBA00022840"/>
    </source>
</evidence>
<keyword evidence="6" id="KW-0547">Nucleotide-binding</keyword>
<evidence type="ECO:0000256" key="5">
    <source>
        <dbReference type="ARBA" id="ARBA00022737"/>
    </source>
</evidence>
<evidence type="ECO:0000256" key="13">
    <source>
        <dbReference type="ARBA" id="ARBA00023273"/>
    </source>
</evidence>
<keyword evidence="12" id="KW-0206">Cytoskeleton</keyword>
<evidence type="ECO:0000256" key="4">
    <source>
        <dbReference type="ARBA" id="ARBA00022701"/>
    </source>
</evidence>
<keyword evidence="8" id="KW-0243">Dynein</keyword>
<dbReference type="FunFam" id="3.20.180.20:FF:000001">
    <property type="entry name" value="Dynein axonemal heavy chain 5"/>
    <property type="match status" value="1"/>
</dbReference>
<dbReference type="InterPro" id="IPR013602">
    <property type="entry name" value="Dynein_heavy_linker"/>
</dbReference>
<reference evidence="17" key="4">
    <citation type="submission" date="2025-09" db="UniProtKB">
        <authorList>
            <consortium name="Ensembl"/>
        </authorList>
    </citation>
    <scope>IDENTIFICATION</scope>
    <source>
        <strain evidence="17">HNI</strain>
    </source>
</reference>
<dbReference type="GO" id="GO:0051959">
    <property type="term" value="F:dynein light intermediate chain binding"/>
    <property type="evidence" value="ECO:0007669"/>
    <property type="project" value="InterPro"/>
</dbReference>
<comment type="subcellular location">
    <subcellularLocation>
        <location evidence="1">Cytoplasm</location>
        <location evidence="1">Cytoskeleton</location>
        <location evidence="1">Cilium axoneme</location>
    </subcellularLocation>
</comment>
<keyword evidence="4" id="KW-0493">Microtubule</keyword>
<evidence type="ECO:0000256" key="11">
    <source>
        <dbReference type="ARBA" id="ARBA00023175"/>
    </source>
</evidence>
<evidence type="ECO:0000256" key="8">
    <source>
        <dbReference type="ARBA" id="ARBA00023017"/>
    </source>
</evidence>
<reference key="1">
    <citation type="journal article" date="2007" name="Nature">
        <title>The medaka draft genome and insights into vertebrate genome evolution.</title>
        <authorList>
            <person name="Kasahara M."/>
            <person name="Naruse K."/>
            <person name="Sasaki S."/>
            <person name="Nakatani Y."/>
            <person name="Qu W."/>
            <person name="Ahsan B."/>
            <person name="Yamada T."/>
            <person name="Nagayasu Y."/>
            <person name="Doi K."/>
            <person name="Kasai Y."/>
            <person name="Jindo T."/>
            <person name="Kobayashi D."/>
            <person name="Shimada A."/>
            <person name="Toyoda A."/>
            <person name="Kuroki Y."/>
            <person name="Fujiyama A."/>
            <person name="Sasaki T."/>
            <person name="Shimizu A."/>
            <person name="Asakawa S."/>
            <person name="Shimizu N."/>
            <person name="Hashimoto S."/>
            <person name="Yang J."/>
            <person name="Lee Y."/>
            <person name="Matsushima K."/>
            <person name="Sugano S."/>
            <person name="Sakaizumi M."/>
            <person name="Narita T."/>
            <person name="Ohishi K."/>
            <person name="Haga S."/>
            <person name="Ohta F."/>
            <person name="Nomoto H."/>
            <person name="Nogata K."/>
            <person name="Morishita T."/>
            <person name="Endo T."/>
            <person name="Shin-I T."/>
            <person name="Takeda H."/>
            <person name="Morishita S."/>
            <person name="Kohara Y."/>
        </authorList>
    </citation>
    <scope>NUCLEOTIDE SEQUENCE [LARGE SCALE GENOMIC DNA]</scope>
    <source>
        <strain>Hd-rR</strain>
    </source>
</reference>
<dbReference type="FunFam" id="1.20.58.1120:FF:000002">
    <property type="entry name" value="Dynein heavy chain 9, axonemal"/>
    <property type="match status" value="1"/>
</dbReference>
<dbReference type="SUPFAM" id="SSF52540">
    <property type="entry name" value="P-loop containing nucleoside triphosphate hydrolases"/>
    <property type="match status" value="1"/>
</dbReference>
<dbReference type="Gene3D" id="1.10.287.2620">
    <property type="match status" value="1"/>
</dbReference>
<keyword evidence="7" id="KW-0067">ATP-binding</keyword>
<feature type="domain" description="Dynein heavy chain tail" evidence="14">
    <location>
        <begin position="176"/>
        <end position="452"/>
    </location>
</feature>
<dbReference type="Gene3D" id="1.10.8.710">
    <property type="match status" value="1"/>
</dbReference>